<evidence type="ECO:0000313" key="6">
    <source>
        <dbReference type="EMBL" id="MBK1809876.1"/>
    </source>
</evidence>
<comment type="caution">
    <text evidence="6">The sequence shown here is derived from an EMBL/GenBank/DDBJ whole genome shotgun (WGS) entry which is preliminary data.</text>
</comment>
<dbReference type="InterPro" id="IPR025996">
    <property type="entry name" value="MT1864/Rv1816-like_C"/>
</dbReference>
<dbReference type="RefSeq" id="WP_200266512.1">
    <property type="nucleotide sequence ID" value="NZ_JAENHN010000010.1"/>
</dbReference>
<dbReference type="Gene3D" id="1.10.357.10">
    <property type="entry name" value="Tetracycline Repressor, domain 2"/>
    <property type="match status" value="1"/>
</dbReference>
<dbReference type="EMBL" id="JAENHN010000010">
    <property type="protein sequence ID" value="MBK1809876.1"/>
    <property type="molecule type" value="Genomic_DNA"/>
</dbReference>
<dbReference type="PANTHER" id="PTHR43479:SF20">
    <property type="entry name" value="HTH TETR-TYPE DOMAIN-CONTAINING PROTEIN"/>
    <property type="match status" value="1"/>
</dbReference>
<dbReference type="Pfam" id="PF00440">
    <property type="entry name" value="TetR_N"/>
    <property type="match status" value="1"/>
</dbReference>
<keyword evidence="3" id="KW-0804">Transcription</keyword>
<dbReference type="SUPFAM" id="SSF46689">
    <property type="entry name" value="Homeodomain-like"/>
    <property type="match status" value="1"/>
</dbReference>
<dbReference type="PANTHER" id="PTHR43479">
    <property type="entry name" value="ACREF/ENVCD OPERON REPRESSOR-RELATED"/>
    <property type="match status" value="1"/>
</dbReference>
<evidence type="ECO:0000259" key="5">
    <source>
        <dbReference type="PROSITE" id="PS50977"/>
    </source>
</evidence>
<evidence type="ECO:0000256" key="1">
    <source>
        <dbReference type="ARBA" id="ARBA00023015"/>
    </source>
</evidence>
<dbReference type="InterPro" id="IPR050624">
    <property type="entry name" value="HTH-type_Tx_Regulator"/>
</dbReference>
<gene>
    <name evidence="6" type="ORF">JHL18_04375</name>
</gene>
<dbReference type="InterPro" id="IPR009057">
    <property type="entry name" value="Homeodomain-like_sf"/>
</dbReference>
<feature type="domain" description="HTH tetR-type" evidence="5">
    <location>
        <begin position="9"/>
        <end position="69"/>
    </location>
</feature>
<feature type="DNA-binding region" description="H-T-H motif" evidence="4">
    <location>
        <begin position="32"/>
        <end position="51"/>
    </location>
</feature>
<dbReference type="PROSITE" id="PS50977">
    <property type="entry name" value="HTH_TETR_2"/>
    <property type="match status" value="1"/>
</dbReference>
<dbReference type="SUPFAM" id="SSF48498">
    <property type="entry name" value="Tetracyclin repressor-like, C-terminal domain"/>
    <property type="match status" value="1"/>
</dbReference>
<protein>
    <submittedName>
        <fullName evidence="6">TetR/AcrR family transcriptional regulator</fullName>
    </submittedName>
</protein>
<evidence type="ECO:0000256" key="4">
    <source>
        <dbReference type="PROSITE-ProRule" id="PRU00335"/>
    </source>
</evidence>
<dbReference type="Proteomes" id="UP000596739">
    <property type="component" value="Unassembled WGS sequence"/>
</dbReference>
<evidence type="ECO:0000256" key="2">
    <source>
        <dbReference type="ARBA" id="ARBA00023125"/>
    </source>
</evidence>
<keyword evidence="2 4" id="KW-0238">DNA-binding</keyword>
<evidence type="ECO:0000313" key="7">
    <source>
        <dbReference type="Proteomes" id="UP000596739"/>
    </source>
</evidence>
<keyword evidence="1" id="KW-0805">Transcription regulation</keyword>
<dbReference type="Pfam" id="PF13305">
    <property type="entry name" value="TetR_C_33"/>
    <property type="match status" value="1"/>
</dbReference>
<evidence type="ECO:0000256" key="3">
    <source>
        <dbReference type="ARBA" id="ARBA00023163"/>
    </source>
</evidence>
<proteinExistence type="predicted"/>
<keyword evidence="7" id="KW-1185">Reference proteome</keyword>
<accession>A0ABS1EKJ0</accession>
<sequence length="201" mass="22798">MGKDTYHHKDLKEALIQNGLLLLNEVGIKEFSLRKVAAMCGVSHAAPYKHFKDKDELIEAINNQVWNSFTLKLKDAISSSEAEPKRQVMEIGKAYVQFMVENPEYLKFMFLSNNDKAIKIENNEFIGHEGTAFEVFKNGAEKYLVENGFDKEQQIGAILAMWSMVHGIALLICNNSIQYEGDYLDLVEKMIGTSLIKKSKS</sequence>
<reference evidence="7" key="1">
    <citation type="submission" date="2021-01" db="EMBL/GenBank/DDBJ databases">
        <title>Genome public.</title>
        <authorList>
            <person name="Liu C."/>
            <person name="Sun Q."/>
        </authorList>
    </citation>
    <scope>NUCLEOTIDE SEQUENCE [LARGE SCALE GENOMIC DNA]</scope>
    <source>
        <strain evidence="7">YIM B02505</strain>
    </source>
</reference>
<organism evidence="6 7">
    <name type="scientific">Clostridium yunnanense</name>
    <dbReference type="NCBI Taxonomy" id="2800325"/>
    <lineage>
        <taxon>Bacteria</taxon>
        <taxon>Bacillati</taxon>
        <taxon>Bacillota</taxon>
        <taxon>Clostridia</taxon>
        <taxon>Eubacteriales</taxon>
        <taxon>Clostridiaceae</taxon>
        <taxon>Clostridium</taxon>
    </lineage>
</organism>
<dbReference type="PRINTS" id="PR00455">
    <property type="entry name" value="HTHTETR"/>
</dbReference>
<name>A0ABS1EKJ0_9CLOT</name>
<dbReference type="InterPro" id="IPR001647">
    <property type="entry name" value="HTH_TetR"/>
</dbReference>
<dbReference type="InterPro" id="IPR036271">
    <property type="entry name" value="Tet_transcr_reg_TetR-rel_C_sf"/>
</dbReference>